<dbReference type="AlphaFoldDB" id="A0A852TIY8"/>
<evidence type="ECO:0000313" key="2">
    <source>
        <dbReference type="Proteomes" id="UP000548423"/>
    </source>
</evidence>
<reference evidence="2" key="2">
    <citation type="submission" date="2020-08" db="EMBL/GenBank/DDBJ databases">
        <title>The Agave Microbiome: Exploring the role of microbial communities in plant adaptations to desert environments.</title>
        <authorList>
            <person name="Partida-Martinez L.P."/>
        </authorList>
    </citation>
    <scope>NUCLEOTIDE SEQUENCE [LARGE SCALE GENOMIC DNA]</scope>
    <source>
        <strain evidence="2">AT2.8</strain>
    </source>
</reference>
<evidence type="ECO:0000313" key="1">
    <source>
        <dbReference type="EMBL" id="NYE08189.1"/>
    </source>
</evidence>
<reference evidence="2" key="1">
    <citation type="submission" date="2020-07" db="EMBL/GenBank/DDBJ databases">
        <authorList>
            <person name="Partida-Martinez L."/>
            <person name="Huntemann M."/>
            <person name="Clum A."/>
            <person name="Wang J."/>
            <person name="Palaniappan K."/>
            <person name="Ritter S."/>
            <person name="Chen I.-M."/>
            <person name="Stamatis D."/>
            <person name="Reddy T."/>
            <person name="O'Malley R."/>
            <person name="Daum C."/>
            <person name="Shapiro N."/>
            <person name="Ivanova N."/>
            <person name="Kyrpides N."/>
            <person name="Woyke T."/>
        </authorList>
    </citation>
    <scope>NUCLEOTIDE SEQUENCE [LARGE SCALE GENOMIC DNA]</scope>
    <source>
        <strain evidence="2">AT2.8</strain>
    </source>
</reference>
<name>A0A852TIY8_9BACI</name>
<organism evidence="1 2">
    <name type="scientific">Neobacillus niacini</name>
    <dbReference type="NCBI Taxonomy" id="86668"/>
    <lineage>
        <taxon>Bacteria</taxon>
        <taxon>Bacillati</taxon>
        <taxon>Bacillota</taxon>
        <taxon>Bacilli</taxon>
        <taxon>Bacillales</taxon>
        <taxon>Bacillaceae</taxon>
        <taxon>Neobacillus</taxon>
    </lineage>
</organism>
<gene>
    <name evidence="1" type="ORF">F4694_005032</name>
</gene>
<dbReference type="Pfam" id="PF13076">
    <property type="entry name" value="Fur_reg_FbpA"/>
    <property type="match status" value="1"/>
</dbReference>
<proteinExistence type="predicted"/>
<dbReference type="EMBL" id="JACCBX010000012">
    <property type="protein sequence ID" value="NYE08189.1"/>
    <property type="molecule type" value="Genomic_DNA"/>
</dbReference>
<dbReference type="Proteomes" id="UP000548423">
    <property type="component" value="Unassembled WGS sequence"/>
</dbReference>
<sequence>MTNQLRKGVETLKLFYINRLTESGLYNASDDDLHSLTLSELQTIFKKTFPKKTN</sequence>
<evidence type="ECO:0008006" key="3">
    <source>
        <dbReference type="Google" id="ProtNLM"/>
    </source>
</evidence>
<protein>
    <recommendedName>
        <fullName evidence="3">Fur-regulated basic protein FbpA</fullName>
    </recommendedName>
</protein>
<comment type="caution">
    <text evidence="1">The sequence shown here is derived from an EMBL/GenBank/DDBJ whole genome shotgun (WGS) entry which is preliminary data.</text>
</comment>
<dbReference type="InterPro" id="IPR025072">
    <property type="entry name" value="Fur_reg_FbpA"/>
</dbReference>
<accession>A0A852TIY8</accession>